<sequence length="484" mass="53596">MPQVSQQAATSSGSPRPAAVQLRAASSAVSIAAYTAYRPQIWNPACTHLTMTRMYEPNFGWLYRCTQDREQMIEDAMRKGHIVSFDLLGASFEESPAPPPRGPEERSNRLSFFKEITADEMKSYTPDQIATILEQRENLHNVLGQEQERMDRVKRPFYMPSSGPNGLTDPPPGFEHLENKRPWVPDDEEECQFKCCQQCRPTAESRSYLSLDGIVKGDVPPTAAVGFGFHLQGTRPIIDADIVKNIGYRPVPVPKPVVADSVESPSSPSSIWSILEMIDEQMIEMVRIETDTDESESTLDSHLDLVKMRTPVFQDDSNGQLKSAAIRPPWTPPTTPTAWAGAQKGENGVINFEHRPSVSDGRSCDSLKTNPRLRRATFDSIRTYVDATAHGDHPNLPNPYFPYEPADANDVGLFLPFNKTVFARACITLLPPPSPAEEAYLHELAPVVEQGGRFHEEPLEVGDNGVAVMEESVGLGVPDVVAQV</sequence>
<dbReference type="InParanoid" id="A0A1Y2EA01"/>
<dbReference type="STRING" id="1141098.A0A1Y2EA01"/>
<dbReference type="Proteomes" id="UP000193689">
    <property type="component" value="Unassembled WGS sequence"/>
</dbReference>
<organism evidence="1 2">
    <name type="scientific">Pseudomassariella vexata</name>
    <dbReference type="NCBI Taxonomy" id="1141098"/>
    <lineage>
        <taxon>Eukaryota</taxon>
        <taxon>Fungi</taxon>
        <taxon>Dikarya</taxon>
        <taxon>Ascomycota</taxon>
        <taxon>Pezizomycotina</taxon>
        <taxon>Sordariomycetes</taxon>
        <taxon>Xylariomycetidae</taxon>
        <taxon>Amphisphaeriales</taxon>
        <taxon>Pseudomassariaceae</taxon>
        <taxon>Pseudomassariella</taxon>
    </lineage>
</organism>
<dbReference type="OrthoDB" id="4776522at2759"/>
<name>A0A1Y2EA01_9PEZI</name>
<gene>
    <name evidence="1" type="ORF">BCR38DRAFT_471985</name>
</gene>
<dbReference type="EMBL" id="MCFJ01000003">
    <property type="protein sequence ID" value="ORY68418.1"/>
    <property type="molecule type" value="Genomic_DNA"/>
</dbReference>
<evidence type="ECO:0000313" key="2">
    <source>
        <dbReference type="Proteomes" id="UP000193689"/>
    </source>
</evidence>
<protein>
    <submittedName>
        <fullName evidence="1">Uncharacterized protein</fullName>
    </submittedName>
</protein>
<dbReference type="GeneID" id="63779101"/>
<comment type="caution">
    <text evidence="1">The sequence shown here is derived from an EMBL/GenBank/DDBJ whole genome shotgun (WGS) entry which is preliminary data.</text>
</comment>
<keyword evidence="2" id="KW-1185">Reference proteome</keyword>
<proteinExistence type="predicted"/>
<dbReference type="RefSeq" id="XP_040718705.1">
    <property type="nucleotide sequence ID" value="XM_040862889.1"/>
</dbReference>
<evidence type="ECO:0000313" key="1">
    <source>
        <dbReference type="EMBL" id="ORY68418.1"/>
    </source>
</evidence>
<accession>A0A1Y2EA01</accession>
<reference evidence="1 2" key="1">
    <citation type="submission" date="2016-07" db="EMBL/GenBank/DDBJ databases">
        <title>Pervasive Adenine N6-methylation of Active Genes in Fungi.</title>
        <authorList>
            <consortium name="DOE Joint Genome Institute"/>
            <person name="Mondo S.J."/>
            <person name="Dannebaum R.O."/>
            <person name="Kuo R.C."/>
            <person name="Labutti K."/>
            <person name="Haridas S."/>
            <person name="Kuo A."/>
            <person name="Salamov A."/>
            <person name="Ahrendt S.R."/>
            <person name="Lipzen A."/>
            <person name="Sullivan W."/>
            <person name="Andreopoulos W.B."/>
            <person name="Clum A."/>
            <person name="Lindquist E."/>
            <person name="Daum C."/>
            <person name="Ramamoorthy G.K."/>
            <person name="Gryganskyi A."/>
            <person name="Culley D."/>
            <person name="Magnuson J.K."/>
            <person name="James T.Y."/>
            <person name="O'Malley M.A."/>
            <person name="Stajich J.E."/>
            <person name="Spatafora J.W."/>
            <person name="Visel A."/>
            <person name="Grigoriev I.V."/>
        </authorList>
    </citation>
    <scope>NUCLEOTIDE SEQUENCE [LARGE SCALE GENOMIC DNA]</scope>
    <source>
        <strain evidence="1 2">CBS 129021</strain>
    </source>
</reference>
<dbReference type="AlphaFoldDB" id="A0A1Y2EA01"/>